<dbReference type="RefSeq" id="WP_308869060.1">
    <property type="nucleotide sequence ID" value="NZ_JAVFWO010000004.1"/>
</dbReference>
<evidence type="ECO:0000313" key="2">
    <source>
        <dbReference type="EMBL" id="MDQ7879435.1"/>
    </source>
</evidence>
<sequence length="178" mass="19204">MPDISRDPRGTPATDRLNYTAYRLARALNRAAENTALAHAVTLPQLLILQVLGEGLPLSNAQVAHRTFVSSQAAHVVSSELLASGLIERVEHPTNRRVRLVRLSEAGWATLAECEREIRAREDRLAEAIGPDLGSTLAEVLEHAAEVIAGGYFGDREAEAEAVARRRRPSKGAGMAPA</sequence>
<accession>A0ABU0Z651</accession>
<keyword evidence="3" id="KW-1185">Reference proteome</keyword>
<dbReference type="InterPro" id="IPR036388">
    <property type="entry name" value="WH-like_DNA-bd_sf"/>
</dbReference>
<dbReference type="PANTHER" id="PTHR33164:SF43">
    <property type="entry name" value="HTH-TYPE TRANSCRIPTIONAL REPRESSOR YETL"/>
    <property type="match status" value="1"/>
</dbReference>
<evidence type="ECO:0000313" key="3">
    <source>
        <dbReference type="Proteomes" id="UP001235133"/>
    </source>
</evidence>
<comment type="caution">
    <text evidence="2">The sequence shown here is derived from an EMBL/GenBank/DDBJ whole genome shotgun (WGS) entry which is preliminary data.</text>
</comment>
<dbReference type="EMBL" id="JAVFWO010000004">
    <property type="protein sequence ID" value="MDQ7879435.1"/>
    <property type="molecule type" value="Genomic_DNA"/>
</dbReference>
<gene>
    <name evidence="2" type="ORF">Q9R08_15695</name>
</gene>
<dbReference type="PROSITE" id="PS50995">
    <property type="entry name" value="HTH_MARR_2"/>
    <property type="match status" value="1"/>
</dbReference>
<dbReference type="InterPro" id="IPR036390">
    <property type="entry name" value="WH_DNA-bd_sf"/>
</dbReference>
<evidence type="ECO:0000259" key="1">
    <source>
        <dbReference type="PROSITE" id="PS50995"/>
    </source>
</evidence>
<dbReference type="Pfam" id="PF12802">
    <property type="entry name" value="MarR_2"/>
    <property type="match status" value="1"/>
</dbReference>
<protein>
    <submittedName>
        <fullName evidence="2">MarR family winged helix-turn-helix transcriptional regulator</fullName>
    </submittedName>
</protein>
<proteinExistence type="predicted"/>
<dbReference type="SMART" id="SM00347">
    <property type="entry name" value="HTH_MARR"/>
    <property type="match status" value="1"/>
</dbReference>
<name>A0ABU0Z651_9MICO</name>
<dbReference type="SUPFAM" id="SSF46785">
    <property type="entry name" value="Winged helix' DNA-binding domain"/>
    <property type="match status" value="1"/>
</dbReference>
<dbReference type="InterPro" id="IPR039422">
    <property type="entry name" value="MarR/SlyA-like"/>
</dbReference>
<dbReference type="Gene3D" id="1.10.10.10">
    <property type="entry name" value="Winged helix-like DNA-binding domain superfamily/Winged helix DNA-binding domain"/>
    <property type="match status" value="1"/>
</dbReference>
<organism evidence="2 3">
    <name type="scientific">Microbacterium psychrotolerans</name>
    <dbReference type="NCBI Taxonomy" id="3068321"/>
    <lineage>
        <taxon>Bacteria</taxon>
        <taxon>Bacillati</taxon>
        <taxon>Actinomycetota</taxon>
        <taxon>Actinomycetes</taxon>
        <taxon>Micrococcales</taxon>
        <taxon>Microbacteriaceae</taxon>
        <taxon>Microbacterium</taxon>
    </lineage>
</organism>
<reference evidence="2 3" key="1">
    <citation type="submission" date="2023-08" db="EMBL/GenBank/DDBJ databases">
        <title>Microbacterium psychrotolerans sp. nov., a psychrotolerant bacterium isolated from soil in Heilongjiang Province, China.</title>
        <authorList>
            <person name="An P."/>
            <person name="Zhao D."/>
            <person name="Xiang H."/>
        </authorList>
    </citation>
    <scope>NUCLEOTIDE SEQUENCE [LARGE SCALE GENOMIC DNA]</scope>
    <source>
        <strain evidence="2 3">QXD-8</strain>
    </source>
</reference>
<dbReference type="Proteomes" id="UP001235133">
    <property type="component" value="Unassembled WGS sequence"/>
</dbReference>
<dbReference type="InterPro" id="IPR000835">
    <property type="entry name" value="HTH_MarR-typ"/>
</dbReference>
<dbReference type="PANTHER" id="PTHR33164">
    <property type="entry name" value="TRANSCRIPTIONAL REGULATOR, MARR FAMILY"/>
    <property type="match status" value="1"/>
</dbReference>
<feature type="domain" description="HTH marR-type" evidence="1">
    <location>
        <begin position="14"/>
        <end position="146"/>
    </location>
</feature>